<name>A0A016ULW9_9BILA</name>
<keyword evidence="1" id="KW-0732">Signal</keyword>
<feature type="signal peptide" evidence="1">
    <location>
        <begin position="1"/>
        <end position="20"/>
    </location>
</feature>
<comment type="caution">
    <text evidence="2">The sequence shown here is derived from an EMBL/GenBank/DDBJ whole genome shotgun (WGS) entry which is preliminary data.</text>
</comment>
<evidence type="ECO:0000313" key="2">
    <source>
        <dbReference type="EMBL" id="EYC15503.1"/>
    </source>
</evidence>
<gene>
    <name evidence="2" type="primary">Acey_s0036.g3182</name>
    <name evidence="2" type="ORF">Y032_0036g3182</name>
</gene>
<evidence type="ECO:0000256" key="1">
    <source>
        <dbReference type="SAM" id="SignalP"/>
    </source>
</evidence>
<reference evidence="3" key="1">
    <citation type="journal article" date="2015" name="Nat. Genet.">
        <title>The genome and transcriptome of the zoonotic hookworm Ancylostoma ceylanicum identify infection-specific gene families.</title>
        <authorList>
            <person name="Schwarz E.M."/>
            <person name="Hu Y."/>
            <person name="Antoshechkin I."/>
            <person name="Miller M.M."/>
            <person name="Sternberg P.W."/>
            <person name="Aroian R.V."/>
        </authorList>
    </citation>
    <scope>NUCLEOTIDE SEQUENCE</scope>
    <source>
        <strain evidence="3">HY135</strain>
    </source>
</reference>
<evidence type="ECO:0000313" key="3">
    <source>
        <dbReference type="Proteomes" id="UP000024635"/>
    </source>
</evidence>
<accession>A0A016ULW9</accession>
<sequence length="82" mass="9094">MKLTVVALCVLICFSTSALAAKNRDRRCKAGMPKMITFIACTPGDSQPHAFNKKTNECELCCGCLPRDRFESKNECESTCKK</sequence>
<protein>
    <recommendedName>
        <fullName evidence="4">BPTI/Kunitz inhibitor domain-containing protein</fullName>
    </recommendedName>
</protein>
<keyword evidence="3" id="KW-1185">Reference proteome</keyword>
<organism evidence="2 3">
    <name type="scientific">Ancylostoma ceylanicum</name>
    <dbReference type="NCBI Taxonomy" id="53326"/>
    <lineage>
        <taxon>Eukaryota</taxon>
        <taxon>Metazoa</taxon>
        <taxon>Ecdysozoa</taxon>
        <taxon>Nematoda</taxon>
        <taxon>Chromadorea</taxon>
        <taxon>Rhabditida</taxon>
        <taxon>Rhabditina</taxon>
        <taxon>Rhabditomorpha</taxon>
        <taxon>Strongyloidea</taxon>
        <taxon>Ancylostomatidae</taxon>
        <taxon>Ancylostomatinae</taxon>
        <taxon>Ancylostoma</taxon>
    </lineage>
</organism>
<dbReference type="AlphaFoldDB" id="A0A016ULW9"/>
<dbReference type="EMBL" id="JARK01001372">
    <property type="protein sequence ID" value="EYC15503.1"/>
    <property type="molecule type" value="Genomic_DNA"/>
</dbReference>
<dbReference type="Proteomes" id="UP000024635">
    <property type="component" value="Unassembled WGS sequence"/>
</dbReference>
<proteinExistence type="predicted"/>
<feature type="chain" id="PRO_5001488413" description="BPTI/Kunitz inhibitor domain-containing protein" evidence="1">
    <location>
        <begin position="21"/>
        <end position="82"/>
    </location>
</feature>
<evidence type="ECO:0008006" key="4">
    <source>
        <dbReference type="Google" id="ProtNLM"/>
    </source>
</evidence>